<dbReference type="InterPro" id="IPR005158">
    <property type="entry name" value="BTAD"/>
</dbReference>
<evidence type="ECO:0000259" key="1">
    <source>
        <dbReference type="SMART" id="SM01043"/>
    </source>
</evidence>
<dbReference type="SUPFAM" id="SSF46894">
    <property type="entry name" value="C-terminal effector domain of the bipartite response regulators"/>
    <property type="match status" value="1"/>
</dbReference>
<name>A0A174EDD8_9FIRM</name>
<dbReference type="InterPro" id="IPR011990">
    <property type="entry name" value="TPR-like_helical_dom_sf"/>
</dbReference>
<dbReference type="PANTHER" id="PTHR35807">
    <property type="entry name" value="TRANSCRIPTIONAL REGULATOR REDD-RELATED"/>
    <property type="match status" value="1"/>
</dbReference>
<dbReference type="InterPro" id="IPR051677">
    <property type="entry name" value="AfsR-DnrI-RedD_regulator"/>
</dbReference>
<dbReference type="RefSeq" id="WP_070102413.1">
    <property type="nucleotide sequence ID" value="NZ_CABIXC010000005.1"/>
</dbReference>
<dbReference type="InterPro" id="IPR016032">
    <property type="entry name" value="Sig_transdc_resp-reg_C-effctor"/>
</dbReference>
<dbReference type="GO" id="GO:0006355">
    <property type="term" value="P:regulation of DNA-templated transcription"/>
    <property type="evidence" value="ECO:0007669"/>
    <property type="project" value="InterPro"/>
</dbReference>
<feature type="domain" description="Bacterial transcriptional activator" evidence="1">
    <location>
        <begin position="112"/>
        <end position="253"/>
    </location>
</feature>
<dbReference type="Gene3D" id="1.25.40.10">
    <property type="entry name" value="Tetratricopeptide repeat domain"/>
    <property type="match status" value="1"/>
</dbReference>
<proteinExistence type="predicted"/>
<evidence type="ECO:0000313" key="2">
    <source>
        <dbReference type="EMBL" id="CUO35703.1"/>
    </source>
</evidence>
<evidence type="ECO:0000313" key="3">
    <source>
        <dbReference type="Proteomes" id="UP000095651"/>
    </source>
</evidence>
<dbReference type="Gene3D" id="1.10.10.10">
    <property type="entry name" value="Winged helix-like DNA-binding domain superfamily/Winged helix DNA-binding domain"/>
    <property type="match status" value="1"/>
</dbReference>
<dbReference type="SMART" id="SM01043">
    <property type="entry name" value="BTAD"/>
    <property type="match status" value="1"/>
</dbReference>
<gene>
    <name evidence="2" type="ORF">ERS852407_02601</name>
</gene>
<dbReference type="InterPro" id="IPR036388">
    <property type="entry name" value="WH-like_DNA-bd_sf"/>
</dbReference>
<dbReference type="SUPFAM" id="SSF48452">
    <property type="entry name" value="TPR-like"/>
    <property type="match status" value="1"/>
</dbReference>
<keyword evidence="2" id="KW-0238">DNA-binding</keyword>
<dbReference type="GO" id="GO:0003677">
    <property type="term" value="F:DNA binding"/>
    <property type="evidence" value="ECO:0007669"/>
    <property type="project" value="UniProtKB-KW"/>
</dbReference>
<dbReference type="AlphaFoldDB" id="A0A174EDD8"/>
<dbReference type="EMBL" id="CYZE01000005">
    <property type="protein sequence ID" value="CUO35703.1"/>
    <property type="molecule type" value="Genomic_DNA"/>
</dbReference>
<dbReference type="Pfam" id="PF03704">
    <property type="entry name" value="BTAD"/>
    <property type="match status" value="1"/>
</dbReference>
<protein>
    <submittedName>
        <fullName evidence="2">DNA-binding transcriptional activator of the SARP family</fullName>
    </submittedName>
</protein>
<sequence length="408" mass="47037">MENRMFGTMEIRMLGGFTISYDGQEIALGRSSTAKFIQLLQIVWLHGEKGISKEQVMNSLYDREQVSNINNSLNNLIYRMRRQMVQAGLPEAMYICNQDGLCVIDESIPVNVDAVEFKRLMEKGNLSVGESEKASYYVKAAKLYQGEFLPALSTETWVMMESLQLKRVFETCVRWLGDYLKKQKDYEAAYRLYTRAAKIYPFDDWQVHQIDSLICRGEYKEAYRLYDKTVKLYSDELGIPPSGPMLKCYQEMSGKLTCCPNELQVIKSELEEFEEEGGQYGEGAYCCSYPSFLDAYRLMSRIMERSGQSVFLMLCTLVDYEGKMIQNQEKLKKRSGLLKKAIQQSLRRGDAYTKYSNSQYLVLLVGTKQEDCSVVYRRINRKLKELAGPRAELSFNVTSLSNLHRALD</sequence>
<reference evidence="2 3" key="1">
    <citation type="submission" date="2015-09" db="EMBL/GenBank/DDBJ databases">
        <authorList>
            <consortium name="Pathogen Informatics"/>
        </authorList>
    </citation>
    <scope>NUCLEOTIDE SEQUENCE [LARGE SCALE GENOMIC DNA]</scope>
    <source>
        <strain evidence="2 3">2789STDY5608850</strain>
    </source>
</reference>
<dbReference type="Proteomes" id="UP000095651">
    <property type="component" value="Unassembled WGS sequence"/>
</dbReference>
<accession>A0A174EDD8</accession>
<organism evidence="2 3">
    <name type="scientific">Hungatella hathewayi</name>
    <dbReference type="NCBI Taxonomy" id="154046"/>
    <lineage>
        <taxon>Bacteria</taxon>
        <taxon>Bacillati</taxon>
        <taxon>Bacillota</taxon>
        <taxon>Clostridia</taxon>
        <taxon>Lachnospirales</taxon>
        <taxon>Lachnospiraceae</taxon>
        <taxon>Hungatella</taxon>
    </lineage>
</organism>